<reference evidence="2" key="1">
    <citation type="journal article" date="2020" name="bioRxiv">
        <title>Comparative genomics of Chlamydomonas.</title>
        <authorList>
            <person name="Craig R.J."/>
            <person name="Hasan A.R."/>
            <person name="Ness R.W."/>
            <person name="Keightley P.D."/>
        </authorList>
    </citation>
    <scope>NUCLEOTIDE SEQUENCE</scope>
    <source>
        <strain evidence="2">CCAP 11/70</strain>
    </source>
</reference>
<protein>
    <submittedName>
        <fullName evidence="2">Uncharacterized protein</fullName>
    </submittedName>
</protein>
<name>A0A835Y4Z2_9CHLO</name>
<evidence type="ECO:0000313" key="2">
    <source>
        <dbReference type="EMBL" id="KAG2496215.1"/>
    </source>
</evidence>
<keyword evidence="3" id="KW-1185">Reference proteome</keyword>
<feature type="compositionally biased region" description="Low complexity" evidence="1">
    <location>
        <begin position="250"/>
        <end position="268"/>
    </location>
</feature>
<dbReference type="AlphaFoldDB" id="A0A835Y4Z2"/>
<proteinExistence type="predicted"/>
<dbReference type="EMBL" id="JAEHOE010000020">
    <property type="protein sequence ID" value="KAG2496215.1"/>
    <property type="molecule type" value="Genomic_DNA"/>
</dbReference>
<evidence type="ECO:0000256" key="1">
    <source>
        <dbReference type="SAM" id="MobiDB-lite"/>
    </source>
</evidence>
<organism evidence="2 3">
    <name type="scientific">Edaphochlamys debaryana</name>
    <dbReference type="NCBI Taxonomy" id="47281"/>
    <lineage>
        <taxon>Eukaryota</taxon>
        <taxon>Viridiplantae</taxon>
        <taxon>Chlorophyta</taxon>
        <taxon>core chlorophytes</taxon>
        <taxon>Chlorophyceae</taxon>
        <taxon>CS clade</taxon>
        <taxon>Chlamydomonadales</taxon>
        <taxon>Chlamydomonadales incertae sedis</taxon>
        <taxon>Edaphochlamys</taxon>
    </lineage>
</organism>
<feature type="region of interest" description="Disordered" evidence="1">
    <location>
        <begin position="231"/>
        <end position="268"/>
    </location>
</feature>
<gene>
    <name evidence="2" type="ORF">HYH03_005813</name>
</gene>
<sequence>MTLGKTMIMHPDLPIYNLAVEDMHPHALPSVVSLDGTQGWGIGVYHHPDWFSAACFPACRSQFAQRDIQDLTHSEVFVLGGARALAYARDRLLPPQPTSVLGAIGDSTGQQRTPSKVVGALYILTDPFRTETGNVLGGYVPAAAVIYCQSDGEILGVRTFAMPLEDAELVGLQLVALDHGFPCSLASMTAMELVRGTDAAQETHAEDAAAFRRGEAIASIGGPFTLIRGLKSYPAPGEEDAEKSVADGHGSTAPSGSGAAGISTSGPE</sequence>
<evidence type="ECO:0000313" key="3">
    <source>
        <dbReference type="Proteomes" id="UP000612055"/>
    </source>
</evidence>
<accession>A0A835Y4Z2</accession>
<comment type="caution">
    <text evidence="2">The sequence shown here is derived from an EMBL/GenBank/DDBJ whole genome shotgun (WGS) entry which is preliminary data.</text>
</comment>
<dbReference type="Proteomes" id="UP000612055">
    <property type="component" value="Unassembled WGS sequence"/>
</dbReference>